<dbReference type="Proteomes" id="UP000298438">
    <property type="component" value="Unassembled WGS sequence"/>
</dbReference>
<dbReference type="SUPFAM" id="SSF55874">
    <property type="entry name" value="ATPase domain of HSP90 chaperone/DNA topoisomerase II/histidine kinase"/>
    <property type="match status" value="1"/>
</dbReference>
<evidence type="ECO:0000256" key="1">
    <source>
        <dbReference type="ARBA" id="ARBA00000085"/>
    </source>
</evidence>
<dbReference type="SUPFAM" id="SSF55785">
    <property type="entry name" value="PYP-like sensor domain (PAS domain)"/>
    <property type="match status" value="1"/>
</dbReference>
<dbReference type="Gene3D" id="3.30.450.350">
    <property type="entry name" value="CHASE domain"/>
    <property type="match status" value="1"/>
</dbReference>
<evidence type="ECO:0000259" key="10">
    <source>
        <dbReference type="PROSITE" id="PS50113"/>
    </source>
</evidence>
<comment type="subcellular location">
    <subcellularLocation>
        <location evidence="2">Membrane</location>
    </subcellularLocation>
</comment>
<dbReference type="Gene3D" id="3.30.565.10">
    <property type="entry name" value="Histidine kinase-like ATPase, C-terminal domain"/>
    <property type="match status" value="1"/>
</dbReference>
<evidence type="ECO:0000256" key="4">
    <source>
        <dbReference type="ARBA" id="ARBA00022553"/>
    </source>
</evidence>
<evidence type="ECO:0000256" key="7">
    <source>
        <dbReference type="ARBA" id="ARBA00023136"/>
    </source>
</evidence>
<dbReference type="InterPro" id="IPR036097">
    <property type="entry name" value="HisK_dim/P_sf"/>
</dbReference>
<keyword evidence="13" id="KW-1185">Reference proteome</keyword>
<dbReference type="GO" id="GO:0000155">
    <property type="term" value="F:phosphorelay sensor kinase activity"/>
    <property type="evidence" value="ECO:0007669"/>
    <property type="project" value="InterPro"/>
</dbReference>
<dbReference type="Gene3D" id="3.30.450.20">
    <property type="entry name" value="PAS domain"/>
    <property type="match status" value="1"/>
</dbReference>
<dbReference type="SMART" id="SM00086">
    <property type="entry name" value="PAC"/>
    <property type="match status" value="1"/>
</dbReference>
<dbReference type="PANTHER" id="PTHR43065:SF42">
    <property type="entry name" value="TWO-COMPONENT SENSOR PPRA"/>
    <property type="match status" value="1"/>
</dbReference>
<dbReference type="InterPro" id="IPR042240">
    <property type="entry name" value="CHASE_sf"/>
</dbReference>
<evidence type="ECO:0000313" key="12">
    <source>
        <dbReference type="EMBL" id="TFW18154.1"/>
    </source>
</evidence>
<protein>
    <recommendedName>
        <fullName evidence="3">histidine kinase</fullName>
        <ecNumber evidence="3">2.7.13.3</ecNumber>
    </recommendedName>
</protein>
<dbReference type="Gene3D" id="1.10.287.130">
    <property type="match status" value="1"/>
</dbReference>
<gene>
    <name evidence="12" type="ORF">E4L96_13540</name>
</gene>
<dbReference type="InterPro" id="IPR035965">
    <property type="entry name" value="PAS-like_dom_sf"/>
</dbReference>
<dbReference type="InterPro" id="IPR003594">
    <property type="entry name" value="HATPase_dom"/>
</dbReference>
<name>A0A4Y9S8Z5_9BURK</name>
<dbReference type="PANTHER" id="PTHR43065">
    <property type="entry name" value="SENSOR HISTIDINE KINASE"/>
    <property type="match status" value="1"/>
</dbReference>
<dbReference type="PRINTS" id="PR00344">
    <property type="entry name" value="BCTRLSENSOR"/>
</dbReference>
<evidence type="ECO:0000259" key="9">
    <source>
        <dbReference type="PROSITE" id="PS50109"/>
    </source>
</evidence>
<dbReference type="CDD" id="cd00130">
    <property type="entry name" value="PAS"/>
    <property type="match status" value="1"/>
</dbReference>
<evidence type="ECO:0000313" key="13">
    <source>
        <dbReference type="Proteomes" id="UP000298438"/>
    </source>
</evidence>
<evidence type="ECO:0000256" key="8">
    <source>
        <dbReference type="SAM" id="Phobius"/>
    </source>
</evidence>
<organism evidence="12 13">
    <name type="scientific">Zemynaea arenosa</name>
    <dbReference type="NCBI Taxonomy" id="2561931"/>
    <lineage>
        <taxon>Bacteria</taxon>
        <taxon>Pseudomonadati</taxon>
        <taxon>Pseudomonadota</taxon>
        <taxon>Betaproteobacteria</taxon>
        <taxon>Burkholderiales</taxon>
        <taxon>Oxalobacteraceae</taxon>
        <taxon>Telluria group</taxon>
        <taxon>Zemynaea</taxon>
    </lineage>
</organism>
<evidence type="ECO:0000256" key="5">
    <source>
        <dbReference type="ARBA" id="ARBA00022692"/>
    </source>
</evidence>
<dbReference type="Pfam" id="PF13426">
    <property type="entry name" value="PAS_9"/>
    <property type="match status" value="1"/>
</dbReference>
<dbReference type="InterPro" id="IPR004358">
    <property type="entry name" value="Sig_transdc_His_kin-like_C"/>
</dbReference>
<dbReference type="InterPro" id="IPR005467">
    <property type="entry name" value="His_kinase_dom"/>
</dbReference>
<dbReference type="InterPro" id="IPR006189">
    <property type="entry name" value="CHASE_dom"/>
</dbReference>
<dbReference type="InterPro" id="IPR036890">
    <property type="entry name" value="HATPase_C_sf"/>
</dbReference>
<dbReference type="EC" id="2.7.13.3" evidence="3"/>
<comment type="caution">
    <text evidence="12">The sequence shown here is derived from an EMBL/GenBank/DDBJ whole genome shotgun (WGS) entry which is preliminary data.</text>
</comment>
<dbReference type="PROSITE" id="PS50839">
    <property type="entry name" value="CHASE"/>
    <property type="match status" value="1"/>
</dbReference>
<dbReference type="SUPFAM" id="SSF47384">
    <property type="entry name" value="Homodimeric domain of signal transducing histidine kinase"/>
    <property type="match status" value="1"/>
</dbReference>
<dbReference type="EMBL" id="SPVF01000167">
    <property type="protein sequence ID" value="TFW18154.1"/>
    <property type="molecule type" value="Genomic_DNA"/>
</dbReference>
<feature type="domain" description="PAC" evidence="10">
    <location>
        <begin position="391"/>
        <end position="442"/>
    </location>
</feature>
<dbReference type="OrthoDB" id="9812260at2"/>
<dbReference type="NCBIfam" id="TIGR00229">
    <property type="entry name" value="sensory_box"/>
    <property type="match status" value="1"/>
</dbReference>
<dbReference type="InterPro" id="IPR000014">
    <property type="entry name" value="PAS"/>
</dbReference>
<keyword evidence="5 8" id="KW-0812">Transmembrane</keyword>
<dbReference type="PROSITE" id="PS50113">
    <property type="entry name" value="PAC"/>
    <property type="match status" value="1"/>
</dbReference>
<keyword evidence="7 8" id="KW-0472">Membrane</keyword>
<feature type="transmembrane region" description="Helical" evidence="8">
    <location>
        <begin position="291"/>
        <end position="311"/>
    </location>
</feature>
<feature type="domain" description="Histidine kinase" evidence="9">
    <location>
        <begin position="497"/>
        <end position="729"/>
    </location>
</feature>
<evidence type="ECO:0000259" key="11">
    <source>
        <dbReference type="PROSITE" id="PS50839"/>
    </source>
</evidence>
<reference evidence="12 13" key="1">
    <citation type="submission" date="2019-03" db="EMBL/GenBank/DDBJ databases">
        <title>Draft Genome Sequence of Massilia arenosa sp. nov., a Novel Massilia Species Isolated from a Sandy-loam Maize Soil.</title>
        <authorList>
            <person name="Raths R."/>
            <person name="Peta V."/>
            <person name="Bucking H."/>
        </authorList>
    </citation>
    <scope>NUCLEOTIDE SEQUENCE [LARGE SCALE GENOMIC DNA]</scope>
    <source>
        <strain evidence="12 13">MC02</strain>
    </source>
</reference>
<dbReference type="Pfam" id="PF03924">
    <property type="entry name" value="CHASE"/>
    <property type="match status" value="1"/>
</dbReference>
<evidence type="ECO:0000256" key="2">
    <source>
        <dbReference type="ARBA" id="ARBA00004370"/>
    </source>
</evidence>
<dbReference type="SMART" id="SM01079">
    <property type="entry name" value="CHASE"/>
    <property type="match status" value="1"/>
</dbReference>
<dbReference type="RefSeq" id="WP_135207760.1">
    <property type="nucleotide sequence ID" value="NZ_SPVF01000167.1"/>
</dbReference>
<sequence>MLGLCLTGWTCHLVADAQQAQVRATFERDAAKIAGDTGARLQNYFDALLALKGVLTVHPGASRAEFRRFVDELRLTERYPGFQAIQFVRAVPGAQLASFEAAARREVPGFTVHPAASAATHFIIDYNEPATGNEAAFGLDLAALPVHLQALEAGRDSGQPVAGARTVLVQDTLLQPGFIVRAPVYRAGQPIETVEQRRAALMGFVAVVFRVPDLIHEAVDPRLASQVAIRIEDEVQGAANADRLMYDSFAPGTALLPQLRSQQTVQVAQRRWHITLAGLEGGRYARDYTSVALIGLAGGVISVLIAALLMASGRSRRLARRLGRALEDQRAFQDSASVGIGLFTSAGIARCNRGLEELLGYRVGELAGQPASLLSPDGGDPFAPLCADERRRGELQLRRKDGTVVWCLADGRALDGTGAANAVVWSLQDISDRKKAEAELLDVRRGLEHSLAELAREKANVEAAHGDLSAVLATLRQAQDSLILSEKMASLGSLVAGIAHELNTPIGNTLLTATALSDMVGDFEKQYAAGGIKRSELEAHLRDTRTACDIMTASLRRAADLITSFKQVAVDQTSDQHRRFDLCDVVRDTLATFGAQLRRANCEVRLELPASVPMDSHPGGLGQVLSNLLNNALLHAFEGRERGAVTLRARSLADGQVELVFADDGVGMPGKVLHQVFDPFFTTKMGQGGSGLGMNIVYNIVTGMLGGTVDVASAPDLGTTITMRMPAVAPTHARAAAAAAAAAPSIAG</sequence>
<evidence type="ECO:0000256" key="6">
    <source>
        <dbReference type="ARBA" id="ARBA00022989"/>
    </source>
</evidence>
<comment type="catalytic activity">
    <reaction evidence="1">
        <text>ATP + protein L-histidine = ADP + protein N-phospho-L-histidine.</text>
        <dbReference type="EC" id="2.7.13.3"/>
    </reaction>
</comment>
<proteinExistence type="predicted"/>
<dbReference type="Pfam" id="PF02518">
    <property type="entry name" value="HATPase_c"/>
    <property type="match status" value="1"/>
</dbReference>
<keyword evidence="4" id="KW-0597">Phosphoprotein</keyword>
<keyword evidence="6 8" id="KW-1133">Transmembrane helix</keyword>
<dbReference type="SMART" id="SM00387">
    <property type="entry name" value="HATPase_c"/>
    <property type="match status" value="1"/>
</dbReference>
<feature type="domain" description="CHASE" evidence="11">
    <location>
        <begin position="57"/>
        <end position="275"/>
    </location>
</feature>
<accession>A0A4Y9S8Z5</accession>
<dbReference type="PROSITE" id="PS50109">
    <property type="entry name" value="HIS_KIN"/>
    <property type="match status" value="1"/>
</dbReference>
<dbReference type="AlphaFoldDB" id="A0A4Y9S8Z5"/>
<dbReference type="CDD" id="cd00082">
    <property type="entry name" value="HisKA"/>
    <property type="match status" value="1"/>
</dbReference>
<dbReference type="InterPro" id="IPR003661">
    <property type="entry name" value="HisK_dim/P_dom"/>
</dbReference>
<dbReference type="GO" id="GO:0016020">
    <property type="term" value="C:membrane"/>
    <property type="evidence" value="ECO:0007669"/>
    <property type="project" value="UniProtKB-SubCell"/>
</dbReference>
<dbReference type="InterPro" id="IPR001610">
    <property type="entry name" value="PAC"/>
</dbReference>
<evidence type="ECO:0000256" key="3">
    <source>
        <dbReference type="ARBA" id="ARBA00012438"/>
    </source>
</evidence>
<dbReference type="InterPro" id="IPR000700">
    <property type="entry name" value="PAS-assoc_C"/>
</dbReference>